<evidence type="ECO:0000256" key="3">
    <source>
        <dbReference type="ARBA" id="ARBA00022763"/>
    </source>
</evidence>
<dbReference type="InterPro" id="IPR051536">
    <property type="entry name" value="UDG_Type-4/5"/>
</dbReference>
<evidence type="ECO:0000313" key="10">
    <source>
        <dbReference type="Proteomes" id="UP001138802"/>
    </source>
</evidence>
<dbReference type="RefSeq" id="WP_200387599.1">
    <property type="nucleotide sequence ID" value="NZ_NRSD01000007.1"/>
</dbReference>
<evidence type="ECO:0000256" key="5">
    <source>
        <dbReference type="ARBA" id="ARBA00023004"/>
    </source>
</evidence>
<protein>
    <submittedName>
        <fullName evidence="9">Uracil-DNA glycosylase</fullName>
    </submittedName>
</protein>
<dbReference type="GO" id="GO:0051539">
    <property type="term" value="F:4 iron, 4 sulfur cluster binding"/>
    <property type="evidence" value="ECO:0007669"/>
    <property type="project" value="UniProtKB-KW"/>
</dbReference>
<dbReference type="Pfam" id="PF03167">
    <property type="entry name" value="UDG"/>
    <property type="match status" value="1"/>
</dbReference>
<dbReference type="GO" id="GO:0046872">
    <property type="term" value="F:metal ion binding"/>
    <property type="evidence" value="ECO:0007669"/>
    <property type="project" value="UniProtKB-KW"/>
</dbReference>
<keyword evidence="6" id="KW-0411">Iron-sulfur</keyword>
<proteinExistence type="predicted"/>
<dbReference type="SMART" id="SM00986">
    <property type="entry name" value="UDG"/>
    <property type="match status" value="1"/>
</dbReference>
<keyword evidence="1" id="KW-0004">4Fe-4S</keyword>
<evidence type="ECO:0000259" key="8">
    <source>
        <dbReference type="SMART" id="SM00986"/>
    </source>
</evidence>
<dbReference type="InterPro" id="IPR005122">
    <property type="entry name" value="Uracil-DNA_glycosylase-like"/>
</dbReference>
<keyword evidence="7" id="KW-0234">DNA repair</keyword>
<keyword evidence="2" id="KW-0479">Metal-binding</keyword>
<dbReference type="AlphaFoldDB" id="A0A9X1B912"/>
<feature type="domain" description="Uracil-DNA glycosylase-like" evidence="8">
    <location>
        <begin position="33"/>
        <end position="193"/>
    </location>
</feature>
<organism evidence="9 10">
    <name type="scientific">Thiocapsa imhoffii</name>
    <dbReference type="NCBI Taxonomy" id="382777"/>
    <lineage>
        <taxon>Bacteria</taxon>
        <taxon>Pseudomonadati</taxon>
        <taxon>Pseudomonadota</taxon>
        <taxon>Gammaproteobacteria</taxon>
        <taxon>Chromatiales</taxon>
        <taxon>Chromatiaceae</taxon>
        <taxon>Thiocapsa</taxon>
    </lineage>
</organism>
<dbReference type="PANTHER" id="PTHR33693">
    <property type="entry name" value="TYPE-5 URACIL-DNA GLYCOSYLASE"/>
    <property type="match status" value="1"/>
</dbReference>
<evidence type="ECO:0000256" key="6">
    <source>
        <dbReference type="ARBA" id="ARBA00023014"/>
    </source>
</evidence>
<dbReference type="EMBL" id="NRSD01000007">
    <property type="protein sequence ID" value="MBK1644793.1"/>
    <property type="molecule type" value="Genomic_DNA"/>
</dbReference>
<reference evidence="9 10" key="1">
    <citation type="journal article" date="2020" name="Microorganisms">
        <title>Osmotic Adaptation and Compatible Solute Biosynthesis of Phototrophic Bacteria as Revealed from Genome Analyses.</title>
        <authorList>
            <person name="Imhoff J.F."/>
            <person name="Rahn T."/>
            <person name="Kunzel S."/>
            <person name="Keller A."/>
            <person name="Neulinger S.C."/>
        </authorList>
    </citation>
    <scope>NUCLEOTIDE SEQUENCE [LARGE SCALE GENOMIC DNA]</scope>
    <source>
        <strain evidence="9 10">DSM 21303</strain>
    </source>
</reference>
<dbReference type="GO" id="GO:0006281">
    <property type="term" value="P:DNA repair"/>
    <property type="evidence" value="ECO:0007669"/>
    <property type="project" value="UniProtKB-KW"/>
</dbReference>
<sequence>MTARTQDLEALTRLFRELKDCRRCEGMQGPPVHGEPVLSPVMMVGQAPGTREIERGLPFCWTAGKTLFRWFESIGIDEATFRQRVLMSAVCRCFPGKNPKGGDRVPDALEVQRCEGWWRGELELSRPRLIIPVGKLAIAQFMSLNRLNDVVGTQWDYQSPSGLSADLIPLPHPSGASTWFKMEPGRTLLIRALALIERHPAWREVRQSG</sequence>
<evidence type="ECO:0000256" key="4">
    <source>
        <dbReference type="ARBA" id="ARBA00022801"/>
    </source>
</evidence>
<dbReference type="SUPFAM" id="SSF52141">
    <property type="entry name" value="Uracil-DNA glycosylase-like"/>
    <property type="match status" value="1"/>
</dbReference>
<dbReference type="InterPro" id="IPR036895">
    <property type="entry name" value="Uracil-DNA_glycosylase-like_sf"/>
</dbReference>
<dbReference type="SMART" id="SM00987">
    <property type="entry name" value="UreE_C"/>
    <property type="match status" value="1"/>
</dbReference>
<dbReference type="PANTHER" id="PTHR33693:SF1">
    <property type="entry name" value="TYPE-4 URACIL-DNA GLYCOSYLASE"/>
    <property type="match status" value="1"/>
</dbReference>
<keyword evidence="10" id="KW-1185">Reference proteome</keyword>
<name>A0A9X1B912_9GAMM</name>
<accession>A0A9X1B912</accession>
<evidence type="ECO:0000256" key="1">
    <source>
        <dbReference type="ARBA" id="ARBA00022485"/>
    </source>
</evidence>
<dbReference type="CDD" id="cd10033">
    <property type="entry name" value="UDG_like"/>
    <property type="match status" value="1"/>
</dbReference>
<gene>
    <name evidence="9" type="ORF">CKO25_09050</name>
</gene>
<dbReference type="Proteomes" id="UP001138802">
    <property type="component" value="Unassembled WGS sequence"/>
</dbReference>
<keyword evidence="5" id="KW-0408">Iron</keyword>
<comment type="caution">
    <text evidence="9">The sequence shown here is derived from an EMBL/GenBank/DDBJ whole genome shotgun (WGS) entry which is preliminary data.</text>
</comment>
<dbReference type="GO" id="GO:0097506">
    <property type="term" value="F:deaminated base DNA N-glycosylase activity"/>
    <property type="evidence" value="ECO:0007669"/>
    <property type="project" value="UniProtKB-ARBA"/>
</dbReference>
<keyword evidence="3" id="KW-0227">DNA damage</keyword>
<dbReference type="Gene3D" id="3.40.470.10">
    <property type="entry name" value="Uracil-DNA glycosylase-like domain"/>
    <property type="match status" value="1"/>
</dbReference>
<evidence type="ECO:0000256" key="7">
    <source>
        <dbReference type="ARBA" id="ARBA00023204"/>
    </source>
</evidence>
<keyword evidence="4" id="KW-0378">Hydrolase</keyword>
<evidence type="ECO:0000256" key="2">
    <source>
        <dbReference type="ARBA" id="ARBA00022723"/>
    </source>
</evidence>
<evidence type="ECO:0000313" key="9">
    <source>
        <dbReference type="EMBL" id="MBK1644793.1"/>
    </source>
</evidence>